<evidence type="ECO:0000313" key="12">
    <source>
        <dbReference type="EMBL" id="KAA1261380.1"/>
    </source>
</evidence>
<dbReference type="EMBL" id="VRLW01000001">
    <property type="protein sequence ID" value="KAA1261380.1"/>
    <property type="molecule type" value="Genomic_DNA"/>
</dbReference>
<comment type="caution">
    <text evidence="12">The sequence shown here is derived from an EMBL/GenBank/DDBJ whole genome shotgun (WGS) entry which is preliminary data.</text>
</comment>
<dbReference type="Pfam" id="PF02391">
    <property type="entry name" value="MoaE"/>
    <property type="match status" value="1"/>
</dbReference>
<evidence type="ECO:0000313" key="13">
    <source>
        <dbReference type="Proteomes" id="UP000322699"/>
    </source>
</evidence>
<dbReference type="AlphaFoldDB" id="A0A5B1CP52"/>
<evidence type="ECO:0000256" key="11">
    <source>
        <dbReference type="ARBA" id="ARBA00049878"/>
    </source>
</evidence>
<evidence type="ECO:0000256" key="9">
    <source>
        <dbReference type="ARBA" id="ARBA00030781"/>
    </source>
</evidence>
<evidence type="ECO:0000256" key="8">
    <source>
        <dbReference type="ARBA" id="ARBA00030407"/>
    </source>
</evidence>
<dbReference type="GO" id="GO:0030366">
    <property type="term" value="F:molybdopterin synthase activity"/>
    <property type="evidence" value="ECO:0007669"/>
    <property type="project" value="UniProtKB-EC"/>
</dbReference>
<dbReference type="PANTHER" id="PTHR23404">
    <property type="entry name" value="MOLYBDOPTERIN SYNTHASE RELATED"/>
    <property type="match status" value="1"/>
</dbReference>
<organism evidence="12 13">
    <name type="scientific">Rubripirellula obstinata</name>
    <dbReference type="NCBI Taxonomy" id="406547"/>
    <lineage>
        <taxon>Bacteria</taxon>
        <taxon>Pseudomonadati</taxon>
        <taxon>Planctomycetota</taxon>
        <taxon>Planctomycetia</taxon>
        <taxon>Pirellulales</taxon>
        <taxon>Pirellulaceae</taxon>
        <taxon>Rubripirellula</taxon>
    </lineage>
</organism>
<evidence type="ECO:0000256" key="1">
    <source>
        <dbReference type="ARBA" id="ARBA00005046"/>
    </source>
</evidence>
<comment type="subunit">
    <text evidence="6">Heterotetramer of 2 MoaD subunits and 2 MoaE subunits. Also stable as homodimer. The enzyme changes between these two forms during catalysis.</text>
</comment>
<dbReference type="RefSeq" id="WP_068257930.1">
    <property type="nucleotide sequence ID" value="NZ_LWSK01000001.1"/>
</dbReference>
<name>A0A5B1CP52_9BACT</name>
<reference evidence="12 13" key="1">
    <citation type="submission" date="2019-08" db="EMBL/GenBank/DDBJ databases">
        <title>Deep-cultivation of Planctomycetes and their phenomic and genomic characterization uncovers novel biology.</title>
        <authorList>
            <person name="Wiegand S."/>
            <person name="Jogler M."/>
            <person name="Boedeker C."/>
            <person name="Pinto D."/>
            <person name="Vollmers J."/>
            <person name="Rivas-Marin E."/>
            <person name="Kohn T."/>
            <person name="Peeters S.H."/>
            <person name="Heuer A."/>
            <person name="Rast P."/>
            <person name="Oberbeckmann S."/>
            <person name="Bunk B."/>
            <person name="Jeske O."/>
            <person name="Meyerdierks A."/>
            <person name="Storesund J.E."/>
            <person name="Kallscheuer N."/>
            <person name="Luecker S."/>
            <person name="Lage O.M."/>
            <person name="Pohl T."/>
            <person name="Merkel B.J."/>
            <person name="Hornburger P."/>
            <person name="Mueller R.-W."/>
            <person name="Bruemmer F."/>
            <person name="Labrenz M."/>
            <person name="Spormann A.M."/>
            <person name="Op Den Camp H."/>
            <person name="Overmann J."/>
            <person name="Amann R."/>
            <person name="Jetten M.S.M."/>
            <person name="Mascher T."/>
            <person name="Medema M.H."/>
            <person name="Devos D.P."/>
            <person name="Kaster A.-K."/>
            <person name="Ovreas L."/>
            <person name="Rohde M."/>
            <person name="Galperin M.Y."/>
            <person name="Jogler C."/>
        </authorList>
    </citation>
    <scope>NUCLEOTIDE SEQUENCE [LARGE SCALE GENOMIC DNA]</scope>
    <source>
        <strain evidence="12 13">LF1</strain>
    </source>
</reference>
<accession>A0A5B1CP52</accession>
<protein>
    <recommendedName>
        <fullName evidence="4">Molybdopterin synthase catalytic subunit</fullName>
        <ecNumber evidence="3">2.8.1.12</ecNumber>
    </recommendedName>
    <alternativeName>
        <fullName evidence="9">MPT synthase subunit 2</fullName>
    </alternativeName>
    <alternativeName>
        <fullName evidence="7">Molybdenum cofactor biosynthesis protein E</fullName>
    </alternativeName>
    <alternativeName>
        <fullName evidence="8">Molybdopterin-converting factor large subunit</fullName>
    </alternativeName>
    <alternativeName>
        <fullName evidence="10">Molybdopterin-converting factor subunit 2</fullName>
    </alternativeName>
</protein>
<comment type="catalytic activity">
    <reaction evidence="11">
        <text>2 [molybdopterin-synthase sulfur-carrier protein]-C-terminal-Gly-aminoethanethioate + cyclic pyranopterin phosphate + H2O = molybdopterin + 2 [molybdopterin-synthase sulfur-carrier protein]-C-terminal Gly-Gly + 2 H(+)</text>
        <dbReference type="Rhea" id="RHEA:26333"/>
        <dbReference type="Rhea" id="RHEA-COMP:12202"/>
        <dbReference type="Rhea" id="RHEA-COMP:19907"/>
        <dbReference type="ChEBI" id="CHEBI:15377"/>
        <dbReference type="ChEBI" id="CHEBI:15378"/>
        <dbReference type="ChEBI" id="CHEBI:58698"/>
        <dbReference type="ChEBI" id="CHEBI:59648"/>
        <dbReference type="ChEBI" id="CHEBI:90778"/>
        <dbReference type="ChEBI" id="CHEBI:232372"/>
        <dbReference type="EC" id="2.8.1.12"/>
    </reaction>
</comment>
<evidence type="ECO:0000256" key="7">
    <source>
        <dbReference type="ARBA" id="ARBA00029745"/>
    </source>
</evidence>
<dbReference type="GO" id="GO:0006777">
    <property type="term" value="P:Mo-molybdopterin cofactor biosynthetic process"/>
    <property type="evidence" value="ECO:0007669"/>
    <property type="project" value="UniProtKB-KW"/>
</dbReference>
<evidence type="ECO:0000256" key="5">
    <source>
        <dbReference type="ARBA" id="ARBA00023150"/>
    </source>
</evidence>
<keyword evidence="13" id="KW-1185">Reference proteome</keyword>
<sequence>MSAPKIHIEIVDQPIESHPDLMAQRRFLDDPDTGAHVWFYGVTRRTTGDQITESLSYEAHPTMAVKELGRLAEEAVLTFGLHRLLIVHRVGEVPVGMASVVIGCSGAHRAEVFTAVPWIMDNLKRDVPIWKRETFQDGEKLWVHPKEGGA</sequence>
<keyword evidence="12" id="KW-0808">Transferase</keyword>
<dbReference type="InterPro" id="IPR003448">
    <property type="entry name" value="Mopterin_biosynth_MoaE"/>
</dbReference>
<evidence type="ECO:0000256" key="2">
    <source>
        <dbReference type="ARBA" id="ARBA00005426"/>
    </source>
</evidence>
<keyword evidence="5" id="KW-0501">Molybdenum cofactor biosynthesis</keyword>
<comment type="similarity">
    <text evidence="2">Belongs to the MoaE family.</text>
</comment>
<dbReference type="OrthoDB" id="9803224at2"/>
<dbReference type="CDD" id="cd00756">
    <property type="entry name" value="MoaE"/>
    <property type="match status" value="1"/>
</dbReference>
<comment type="pathway">
    <text evidence="1">Cofactor biosynthesis; molybdopterin biosynthesis.</text>
</comment>
<proteinExistence type="inferred from homology"/>
<evidence type="ECO:0000256" key="10">
    <source>
        <dbReference type="ARBA" id="ARBA00032474"/>
    </source>
</evidence>
<dbReference type="SUPFAM" id="SSF54690">
    <property type="entry name" value="Molybdopterin synthase subunit MoaE"/>
    <property type="match status" value="1"/>
</dbReference>
<evidence type="ECO:0000256" key="3">
    <source>
        <dbReference type="ARBA" id="ARBA00011950"/>
    </source>
</evidence>
<evidence type="ECO:0000256" key="6">
    <source>
        <dbReference type="ARBA" id="ARBA00026066"/>
    </source>
</evidence>
<dbReference type="EC" id="2.8.1.12" evidence="3"/>
<dbReference type="Gene3D" id="3.90.1170.40">
    <property type="entry name" value="Molybdopterin biosynthesis MoaE subunit"/>
    <property type="match status" value="1"/>
</dbReference>
<gene>
    <name evidence="12" type="primary">moaE</name>
    <name evidence="12" type="ORF">LF1_39270</name>
</gene>
<evidence type="ECO:0000256" key="4">
    <source>
        <dbReference type="ARBA" id="ARBA00013858"/>
    </source>
</evidence>
<dbReference type="InterPro" id="IPR036563">
    <property type="entry name" value="MoaE_sf"/>
</dbReference>
<dbReference type="Proteomes" id="UP000322699">
    <property type="component" value="Unassembled WGS sequence"/>
</dbReference>